<dbReference type="RefSeq" id="YP_009301932.1">
    <property type="nucleotide sequence ID" value="NC_031239.1"/>
</dbReference>
<evidence type="ECO:0000259" key="1">
    <source>
        <dbReference type="Pfam" id="PF07553"/>
    </source>
</evidence>
<feature type="domain" description="Putative host cell surface-exposed lipoprotein Ltp-like HTH region" evidence="1">
    <location>
        <begin position="85"/>
        <end position="128"/>
    </location>
</feature>
<proteinExistence type="predicted"/>
<evidence type="ECO:0000313" key="2">
    <source>
        <dbReference type="EMBL" id="AMS02840.1"/>
    </source>
</evidence>
<protein>
    <submittedName>
        <fullName evidence="2">Lipoprotein</fullName>
    </submittedName>
</protein>
<dbReference type="GeneID" id="29126817"/>
<sequence length="180" mass="19240">MKTRTKILGGVAAGLLALGIVGAVAGEDEATVRGNDVQTAAVLPSTTAPAHTTVELDEPSTVETTTTTEAPAVETVDTPSVTVSQTQALESAEQYLAYVGGFSRAELIDQLVYEDFSRADAEWAVDNVTVDWFEQAEKSAADYIEFVGGFSYQELVDQLVYEQFTQEQAEHGAKSVDLTP</sequence>
<dbReference type="KEGG" id="vg:29126817"/>
<dbReference type="OrthoDB" id="15104at10239"/>
<accession>A0A142K9Q7</accession>
<name>A0A142K9Q7_9CAUD</name>
<organism evidence="2 3">
    <name type="scientific">Gordonia phage Vivi2</name>
    <dbReference type="NCBI Taxonomy" id="1821564"/>
    <lineage>
        <taxon>Viruses</taxon>
        <taxon>Duplodnaviria</taxon>
        <taxon>Heunggongvirae</taxon>
        <taxon>Uroviricota</taxon>
        <taxon>Caudoviricetes</taxon>
        <taxon>Stackebrandtviridae</taxon>
        <taxon>Schenleyvirinae</taxon>
        <taxon>Vividuovirus</taxon>
        <taxon>Vividuovirus vivi2</taxon>
    </lineage>
</organism>
<evidence type="ECO:0000313" key="3">
    <source>
        <dbReference type="Proteomes" id="UP000201202"/>
    </source>
</evidence>
<dbReference type="InterPro" id="IPR011434">
    <property type="entry name" value="Ltp-like_HTH"/>
</dbReference>
<dbReference type="Gene3D" id="1.10.10.10">
    <property type="entry name" value="Winged helix-like DNA-binding domain superfamily/Winged helix DNA-binding domain"/>
    <property type="match status" value="2"/>
</dbReference>
<keyword evidence="3" id="KW-1185">Reference proteome</keyword>
<keyword evidence="2" id="KW-0449">Lipoprotein</keyword>
<reference evidence="2 3" key="1">
    <citation type="submission" date="2016-03" db="EMBL/GenBank/DDBJ databases">
        <authorList>
            <person name="Arora C."/>
            <person name="Burnet G."/>
            <person name="Bortz M."/>
            <person name="Conover D.H."/>
            <person name="Ghobrial J.A."/>
            <person name="Mezghani N.A."/>
            <person name="Thompson P.K."/>
            <person name="Ulbrich M.C."/>
            <person name="Furbee E.C."/>
            <person name="Grubb S.R."/>
            <person name="Warner M.H."/>
            <person name="Montgomery M.T."/>
            <person name="Garlena R.A."/>
            <person name="Russell D.A."/>
            <person name="Pope W.H."/>
            <person name="Jacobs-Sera D."/>
            <person name="Hendrix R.W."/>
            <person name="Hatfull G.F."/>
        </authorList>
    </citation>
    <scope>NUCLEOTIDE SEQUENCE [LARGE SCALE GENOMIC DNA]</scope>
</reference>
<dbReference type="EMBL" id="KU963250">
    <property type="protein sequence ID" value="AMS02840.1"/>
    <property type="molecule type" value="Genomic_DNA"/>
</dbReference>
<dbReference type="Proteomes" id="UP000201202">
    <property type="component" value="Segment"/>
</dbReference>
<dbReference type="InterPro" id="IPR036388">
    <property type="entry name" value="WH-like_DNA-bd_sf"/>
</dbReference>
<gene>
    <name evidence="2" type="primary">8</name>
    <name evidence="2" type="ORF">SEA_VIVI2_8</name>
</gene>
<feature type="domain" description="Putative host cell surface-exposed lipoprotein Ltp-like HTH region" evidence="1">
    <location>
        <begin position="131"/>
        <end position="172"/>
    </location>
</feature>
<dbReference type="Pfam" id="PF07553">
    <property type="entry name" value="Lipoprotein_Ltp"/>
    <property type="match status" value="2"/>
</dbReference>